<evidence type="ECO:0000313" key="2">
    <source>
        <dbReference type="Proteomes" id="UP000821837"/>
    </source>
</evidence>
<reference evidence="1" key="2">
    <citation type="submission" date="2021-09" db="EMBL/GenBank/DDBJ databases">
        <authorList>
            <person name="Jia N."/>
            <person name="Wang J."/>
            <person name="Shi W."/>
            <person name="Du L."/>
            <person name="Sun Y."/>
            <person name="Zhan W."/>
            <person name="Jiang J."/>
            <person name="Wang Q."/>
            <person name="Zhang B."/>
            <person name="Ji P."/>
            <person name="Sakyi L.B."/>
            <person name="Cui X."/>
            <person name="Yuan T."/>
            <person name="Jiang B."/>
            <person name="Yang W."/>
            <person name="Lam T.T.-Y."/>
            <person name="Chang Q."/>
            <person name="Ding S."/>
            <person name="Wang X."/>
            <person name="Zhu J."/>
            <person name="Ruan X."/>
            <person name="Zhao L."/>
            <person name="Wei J."/>
            <person name="Que T."/>
            <person name="Du C."/>
            <person name="Cheng J."/>
            <person name="Dai P."/>
            <person name="Han X."/>
            <person name="Huang E."/>
            <person name="Gao Y."/>
            <person name="Liu J."/>
            <person name="Shao H."/>
            <person name="Ye R."/>
            <person name="Li L."/>
            <person name="Wei W."/>
            <person name="Wang X."/>
            <person name="Wang C."/>
            <person name="Huo Q."/>
            <person name="Li W."/>
            <person name="Guo W."/>
            <person name="Chen H."/>
            <person name="Chen S."/>
            <person name="Zhou L."/>
            <person name="Zhou L."/>
            <person name="Ni X."/>
            <person name="Tian J."/>
            <person name="Zhou Y."/>
            <person name="Sheng Y."/>
            <person name="Liu T."/>
            <person name="Pan Y."/>
            <person name="Xia L."/>
            <person name="Li J."/>
            <person name="Zhao F."/>
            <person name="Cao W."/>
        </authorList>
    </citation>
    <scope>NUCLEOTIDE SEQUENCE</scope>
    <source>
        <strain evidence="1">Rsan-2018</strain>
        <tissue evidence="1">Larvae</tissue>
    </source>
</reference>
<comment type="caution">
    <text evidence="1">The sequence shown here is derived from an EMBL/GenBank/DDBJ whole genome shotgun (WGS) entry which is preliminary data.</text>
</comment>
<keyword evidence="2" id="KW-1185">Reference proteome</keyword>
<reference evidence="1" key="1">
    <citation type="journal article" date="2020" name="Cell">
        <title>Large-Scale Comparative Analyses of Tick Genomes Elucidate Their Genetic Diversity and Vector Capacities.</title>
        <authorList>
            <consortium name="Tick Genome and Microbiome Consortium (TIGMIC)"/>
            <person name="Jia N."/>
            <person name="Wang J."/>
            <person name="Shi W."/>
            <person name="Du L."/>
            <person name="Sun Y."/>
            <person name="Zhan W."/>
            <person name="Jiang J.F."/>
            <person name="Wang Q."/>
            <person name="Zhang B."/>
            <person name="Ji P."/>
            <person name="Bell-Sakyi L."/>
            <person name="Cui X.M."/>
            <person name="Yuan T.T."/>
            <person name="Jiang B.G."/>
            <person name="Yang W.F."/>
            <person name="Lam T.T."/>
            <person name="Chang Q.C."/>
            <person name="Ding S.J."/>
            <person name="Wang X.J."/>
            <person name="Zhu J.G."/>
            <person name="Ruan X.D."/>
            <person name="Zhao L."/>
            <person name="Wei J.T."/>
            <person name="Ye R.Z."/>
            <person name="Que T.C."/>
            <person name="Du C.H."/>
            <person name="Zhou Y.H."/>
            <person name="Cheng J.X."/>
            <person name="Dai P.F."/>
            <person name="Guo W.B."/>
            <person name="Han X.H."/>
            <person name="Huang E.J."/>
            <person name="Li L.F."/>
            <person name="Wei W."/>
            <person name="Gao Y.C."/>
            <person name="Liu J.Z."/>
            <person name="Shao H.Z."/>
            <person name="Wang X."/>
            <person name="Wang C.C."/>
            <person name="Yang T.C."/>
            <person name="Huo Q.B."/>
            <person name="Li W."/>
            <person name="Chen H.Y."/>
            <person name="Chen S.E."/>
            <person name="Zhou L.G."/>
            <person name="Ni X.B."/>
            <person name="Tian J.H."/>
            <person name="Sheng Y."/>
            <person name="Liu T."/>
            <person name="Pan Y.S."/>
            <person name="Xia L.Y."/>
            <person name="Li J."/>
            <person name="Zhao F."/>
            <person name="Cao W.C."/>
        </authorList>
    </citation>
    <scope>NUCLEOTIDE SEQUENCE</scope>
    <source>
        <strain evidence="1">Rsan-2018</strain>
    </source>
</reference>
<evidence type="ECO:0000313" key="1">
    <source>
        <dbReference type="EMBL" id="KAH7973165.1"/>
    </source>
</evidence>
<gene>
    <name evidence="1" type="ORF">HPB52_022171</name>
</gene>
<sequence>MAEKLEIQPLDTLEQLLTFEDKPLAFVEHLCEVKRGGPQAPRTVFCHDMMGGYLEDRLKRLCSGLSYNYKRE</sequence>
<dbReference type="EMBL" id="JABSTV010001247">
    <property type="protein sequence ID" value="KAH7973165.1"/>
    <property type="molecule type" value="Genomic_DNA"/>
</dbReference>
<dbReference type="AlphaFoldDB" id="A0A9D4QAX6"/>
<organism evidence="1 2">
    <name type="scientific">Rhipicephalus sanguineus</name>
    <name type="common">Brown dog tick</name>
    <name type="synonym">Ixodes sanguineus</name>
    <dbReference type="NCBI Taxonomy" id="34632"/>
    <lineage>
        <taxon>Eukaryota</taxon>
        <taxon>Metazoa</taxon>
        <taxon>Ecdysozoa</taxon>
        <taxon>Arthropoda</taxon>
        <taxon>Chelicerata</taxon>
        <taxon>Arachnida</taxon>
        <taxon>Acari</taxon>
        <taxon>Parasitiformes</taxon>
        <taxon>Ixodida</taxon>
        <taxon>Ixodoidea</taxon>
        <taxon>Ixodidae</taxon>
        <taxon>Rhipicephalinae</taxon>
        <taxon>Rhipicephalus</taxon>
        <taxon>Rhipicephalus</taxon>
    </lineage>
</organism>
<dbReference type="Proteomes" id="UP000821837">
    <property type="component" value="Chromosome 11"/>
</dbReference>
<protein>
    <submittedName>
        <fullName evidence="1">Uncharacterized protein</fullName>
    </submittedName>
</protein>
<proteinExistence type="predicted"/>
<name>A0A9D4QAX6_RHISA</name>
<accession>A0A9D4QAX6</accession>